<dbReference type="Proteomes" id="UP000294547">
    <property type="component" value="Unassembled WGS sequence"/>
</dbReference>
<dbReference type="RefSeq" id="WP_126535481.1">
    <property type="nucleotide sequence ID" value="NZ_BSPM01000008.1"/>
</dbReference>
<proteinExistence type="predicted"/>
<sequence length="385" mass="39617">MNFPRSAKAGVAALAIGAFTTLPGWAATDQEITDALTKFSKAGDDKAVVELGTPKREGDALIYGNVVVKDQGGTRETRIATLKLVNADLNGKGGLKADSLTAEGISGTSGDTAAKAESLEIVNFDATPPAAPGGEGKGRMDSLTITAMEITEKDKPPVTIGSLGVEASDFVDDYPHTLSLSVENIVVDPATAAAGGIDTAPLKALGYDKLNLSVYAGGAWDQPSGTLTLDEFSVEGADMGTLTLTGTIGGVTADVMKALGQPNPPPDLITKLTLSDASLTYEDASLTGRVLDMQAKQMGQEKEAFVGQITAALPMMLAALQNPPFQDKVAAAAGAFLKDPKNLQITVAPEKPVPVAEIVGTAQTAPQTLPDALKADVQANVELEE</sequence>
<dbReference type="EMBL" id="SNXY01000006">
    <property type="protein sequence ID" value="TDP87402.1"/>
    <property type="molecule type" value="Genomic_DNA"/>
</dbReference>
<feature type="chain" id="PRO_5020348686" description="AsmA-like protein" evidence="1">
    <location>
        <begin position="27"/>
        <end position="385"/>
    </location>
</feature>
<keyword evidence="3" id="KW-1185">Reference proteome</keyword>
<comment type="caution">
    <text evidence="2">The sequence shown here is derived from an EMBL/GenBank/DDBJ whole genome shotgun (WGS) entry which is preliminary data.</text>
</comment>
<protein>
    <recommendedName>
        <fullName evidence="4">AsmA-like protein</fullName>
    </recommendedName>
</protein>
<accession>A0A4R6RLM6</accession>
<evidence type="ECO:0000256" key="1">
    <source>
        <dbReference type="SAM" id="SignalP"/>
    </source>
</evidence>
<dbReference type="AlphaFoldDB" id="A0A4R6RLM6"/>
<name>A0A4R6RLM6_9HYPH</name>
<organism evidence="2 3">
    <name type="scientific">Oharaeibacter diazotrophicus</name>
    <dbReference type="NCBI Taxonomy" id="1920512"/>
    <lineage>
        <taxon>Bacteria</taxon>
        <taxon>Pseudomonadati</taxon>
        <taxon>Pseudomonadota</taxon>
        <taxon>Alphaproteobacteria</taxon>
        <taxon>Hyphomicrobiales</taxon>
        <taxon>Pleomorphomonadaceae</taxon>
        <taxon>Oharaeibacter</taxon>
    </lineage>
</organism>
<reference evidence="2 3" key="1">
    <citation type="submission" date="2019-03" db="EMBL/GenBank/DDBJ databases">
        <title>Genomic Encyclopedia of Type Strains, Phase IV (KMG-IV): sequencing the most valuable type-strain genomes for metagenomic binning, comparative biology and taxonomic classification.</title>
        <authorList>
            <person name="Goeker M."/>
        </authorList>
    </citation>
    <scope>NUCLEOTIDE SEQUENCE [LARGE SCALE GENOMIC DNA]</scope>
    <source>
        <strain evidence="2 3">DSM 102969</strain>
    </source>
</reference>
<evidence type="ECO:0008006" key="4">
    <source>
        <dbReference type="Google" id="ProtNLM"/>
    </source>
</evidence>
<keyword evidence="1" id="KW-0732">Signal</keyword>
<evidence type="ECO:0000313" key="2">
    <source>
        <dbReference type="EMBL" id="TDP87402.1"/>
    </source>
</evidence>
<feature type="signal peptide" evidence="1">
    <location>
        <begin position="1"/>
        <end position="26"/>
    </location>
</feature>
<gene>
    <name evidence="2" type="ORF">EDD54_1296</name>
</gene>
<evidence type="ECO:0000313" key="3">
    <source>
        <dbReference type="Proteomes" id="UP000294547"/>
    </source>
</evidence>
<dbReference type="OrthoDB" id="7824623at2"/>